<reference evidence="2" key="3">
    <citation type="submission" date="2022-12" db="EMBL/GenBank/DDBJ databases">
        <authorList>
            <person name="Sun Q."/>
            <person name="Kim S."/>
        </authorList>
    </citation>
    <scope>NUCLEOTIDE SEQUENCE</scope>
    <source>
        <strain evidence="2">KCTC 12343</strain>
    </source>
</reference>
<organism evidence="2 5">
    <name type="scientific">Pseudoduganella albidiflava</name>
    <dbReference type="NCBI Taxonomy" id="321983"/>
    <lineage>
        <taxon>Bacteria</taxon>
        <taxon>Pseudomonadati</taxon>
        <taxon>Pseudomonadota</taxon>
        <taxon>Betaproteobacteria</taxon>
        <taxon>Burkholderiales</taxon>
        <taxon>Oxalobacteraceae</taxon>
        <taxon>Telluria group</taxon>
        <taxon>Pseudoduganella</taxon>
    </lineage>
</organism>
<keyword evidence="4" id="KW-1185">Reference proteome</keyword>
<evidence type="ECO:0000313" key="3">
    <source>
        <dbReference type="EMBL" id="QBI02303.1"/>
    </source>
</evidence>
<dbReference type="Proteomes" id="UP000292307">
    <property type="component" value="Chromosome"/>
</dbReference>
<reference evidence="3 4" key="2">
    <citation type="submission" date="2019-02" db="EMBL/GenBank/DDBJ databases">
        <title>Draft Genome Sequences of Six Type Strains of the Genus Massilia.</title>
        <authorList>
            <person name="Miess H."/>
            <person name="Frediansyhah A."/>
            <person name="Gross H."/>
        </authorList>
    </citation>
    <scope>NUCLEOTIDE SEQUENCE [LARGE SCALE GENOMIC DNA]</scope>
    <source>
        <strain evidence="3 4">DSM 17472</strain>
    </source>
</reference>
<evidence type="ECO:0000313" key="5">
    <source>
        <dbReference type="Proteomes" id="UP000628442"/>
    </source>
</evidence>
<dbReference type="EMBL" id="BMWV01000022">
    <property type="protein sequence ID" value="GGY67139.1"/>
    <property type="molecule type" value="Genomic_DNA"/>
</dbReference>
<proteinExistence type="predicted"/>
<dbReference type="EMBL" id="CP036401">
    <property type="protein sequence ID" value="QBI02303.1"/>
    <property type="molecule type" value="Genomic_DNA"/>
</dbReference>
<gene>
    <name evidence="3" type="ORF">EYF70_16740</name>
    <name evidence="2" type="ORF">GCM10007387_56700</name>
</gene>
<evidence type="ECO:0000313" key="4">
    <source>
        <dbReference type="Proteomes" id="UP000292307"/>
    </source>
</evidence>
<keyword evidence="1" id="KW-0732">Signal</keyword>
<evidence type="ECO:0000256" key="1">
    <source>
        <dbReference type="SAM" id="SignalP"/>
    </source>
</evidence>
<dbReference type="Proteomes" id="UP000628442">
    <property type="component" value="Unassembled WGS sequence"/>
</dbReference>
<dbReference type="OrthoDB" id="9793561at2"/>
<protein>
    <submittedName>
        <fullName evidence="3">Choline dehydrogenase</fullName>
    </submittedName>
</protein>
<feature type="signal peptide" evidence="1">
    <location>
        <begin position="1"/>
        <end position="26"/>
    </location>
</feature>
<feature type="chain" id="PRO_5044601822" evidence="1">
    <location>
        <begin position="27"/>
        <end position="277"/>
    </location>
</feature>
<evidence type="ECO:0000313" key="2">
    <source>
        <dbReference type="EMBL" id="GGY67139.1"/>
    </source>
</evidence>
<sequence>MNQRPTWSRALLPVLCLAACAGAAQASATDTDSGIETETGTGTSVQAAQWTATAGVVSQYVSRGIRQTWGKPAVQGGVDYVRADGWSAGTWASTVSGRFMEEGRVEWDLYGGYSGSAGAIGYSVMAYFYEYPGARMSATGDKFDYAELALGVTWRAAYAKYYRTVSPMFFGIPDSRGTVYLDVGANPALGEGWTLNLHAGDGRVAGAGNDIWNWSDAKVGVTRDLGGGWSASVALTRAWGRTDIYKTYTTGMPDAAGNIRHANVAKATAIVGVSRTF</sequence>
<dbReference type="RefSeq" id="WP_131146418.1">
    <property type="nucleotide sequence ID" value="NZ_BMWV01000022.1"/>
</dbReference>
<dbReference type="NCBIfam" id="TIGR02001">
    <property type="entry name" value="gcw_chp"/>
    <property type="match status" value="1"/>
</dbReference>
<accession>A0A411X040</accession>
<reference evidence="2" key="1">
    <citation type="journal article" date="2014" name="Int. J. Syst. Evol. Microbiol.">
        <title>Complete genome sequence of Corynebacterium casei LMG S-19264T (=DSM 44701T), isolated from a smear-ripened cheese.</title>
        <authorList>
            <consortium name="US DOE Joint Genome Institute (JGI-PGF)"/>
            <person name="Walter F."/>
            <person name="Albersmeier A."/>
            <person name="Kalinowski J."/>
            <person name="Ruckert C."/>
        </authorList>
    </citation>
    <scope>NUCLEOTIDE SEQUENCE</scope>
    <source>
        <strain evidence="2">KCTC 12343</strain>
    </source>
</reference>
<name>A0A411X040_9BURK</name>
<dbReference type="Pfam" id="PF09694">
    <property type="entry name" value="Gcw_chp"/>
    <property type="match status" value="1"/>
</dbReference>
<dbReference type="AlphaFoldDB" id="A0A411X040"/>
<dbReference type="InterPro" id="IPR010239">
    <property type="entry name" value="CHP02001"/>
</dbReference>